<dbReference type="RefSeq" id="WP_054359285.1">
    <property type="nucleotide sequence ID" value="NZ_LJYW01000001.1"/>
</dbReference>
<dbReference type="STRING" id="665126.ABB55_13595"/>
<accession>A0A0N8GF23</accession>
<evidence type="ECO:0000256" key="2">
    <source>
        <dbReference type="SAM" id="Phobius"/>
    </source>
</evidence>
<keyword evidence="4" id="KW-1185">Reference proteome</keyword>
<dbReference type="EMBL" id="LJYW01000001">
    <property type="protein sequence ID" value="KPL53121.1"/>
    <property type="molecule type" value="Genomic_DNA"/>
</dbReference>
<keyword evidence="2" id="KW-0812">Transmembrane</keyword>
<dbReference type="Proteomes" id="UP000048984">
    <property type="component" value="Unassembled WGS sequence"/>
</dbReference>
<reference evidence="3 4" key="2">
    <citation type="submission" date="2015-10" db="EMBL/GenBank/DDBJ databases">
        <title>Draft Genome Sequence of Prosthecomicrobium hirschii ATCC 27832.</title>
        <authorList>
            <person name="Daniel J."/>
            <person name="Givan S.A."/>
            <person name="Brun Y.V."/>
            <person name="Brown P.J."/>
        </authorList>
    </citation>
    <scope>NUCLEOTIDE SEQUENCE [LARGE SCALE GENOMIC DNA]</scope>
    <source>
        <strain evidence="3 4">16</strain>
    </source>
</reference>
<keyword evidence="2" id="KW-1133">Transmembrane helix</keyword>
<evidence type="ECO:0000313" key="3">
    <source>
        <dbReference type="EMBL" id="KPL53121.1"/>
    </source>
</evidence>
<comment type="caution">
    <text evidence="3">The sequence shown here is derived from an EMBL/GenBank/DDBJ whole genome shotgun (WGS) entry which is preliminary data.</text>
</comment>
<evidence type="ECO:0000256" key="1">
    <source>
        <dbReference type="SAM" id="MobiDB-lite"/>
    </source>
</evidence>
<protein>
    <submittedName>
        <fullName evidence="3">Uncharacterized protein</fullName>
    </submittedName>
</protein>
<proteinExistence type="predicted"/>
<feature type="compositionally biased region" description="Basic and acidic residues" evidence="1">
    <location>
        <begin position="1"/>
        <end position="27"/>
    </location>
</feature>
<keyword evidence="2" id="KW-0472">Membrane</keyword>
<reference evidence="3 4" key="1">
    <citation type="submission" date="2015-09" db="EMBL/GenBank/DDBJ databases">
        <authorList>
            <consortium name="Swine Surveillance"/>
        </authorList>
    </citation>
    <scope>NUCLEOTIDE SEQUENCE [LARGE SCALE GENOMIC DNA]</scope>
    <source>
        <strain evidence="3 4">16</strain>
    </source>
</reference>
<dbReference type="OrthoDB" id="8449218at2"/>
<dbReference type="AlphaFoldDB" id="A0A0N8GF23"/>
<evidence type="ECO:0000313" key="4">
    <source>
        <dbReference type="Proteomes" id="UP000048984"/>
    </source>
</evidence>
<name>A0A0N8GF23_9HYPH</name>
<organism evidence="3 4">
    <name type="scientific">Prosthecodimorpha hirschii</name>
    <dbReference type="NCBI Taxonomy" id="665126"/>
    <lineage>
        <taxon>Bacteria</taxon>
        <taxon>Pseudomonadati</taxon>
        <taxon>Pseudomonadota</taxon>
        <taxon>Alphaproteobacteria</taxon>
        <taxon>Hyphomicrobiales</taxon>
        <taxon>Ancalomicrobiaceae</taxon>
        <taxon>Prosthecodimorpha</taxon>
    </lineage>
</organism>
<feature type="region of interest" description="Disordered" evidence="1">
    <location>
        <begin position="1"/>
        <end position="30"/>
    </location>
</feature>
<gene>
    <name evidence="3" type="ORF">ABB55_13595</name>
</gene>
<sequence>MDHRQQEEARRRREAEATLKRVSRETETVGESAIGAAADRLKGHFAGTDAPAEDRVEVWGRRIGRGLAVVAFVVLLIHLVRTYVMS</sequence>
<feature type="transmembrane region" description="Helical" evidence="2">
    <location>
        <begin position="63"/>
        <end position="84"/>
    </location>
</feature>